<keyword evidence="1" id="KW-0433">Leucine-rich repeat</keyword>
<name>A0A8J2WRL3_9STRA</name>
<evidence type="ECO:0000313" key="3">
    <source>
        <dbReference type="EMBL" id="CAH0365857.1"/>
    </source>
</evidence>
<dbReference type="PANTHER" id="PTHR46652">
    <property type="entry name" value="LEUCINE-RICH REPEAT AND IQ DOMAIN-CONTAINING PROTEIN 1-RELATED"/>
    <property type="match status" value="1"/>
</dbReference>
<keyword evidence="2" id="KW-0677">Repeat</keyword>
<dbReference type="Gene3D" id="3.80.10.10">
    <property type="entry name" value="Ribonuclease Inhibitor"/>
    <property type="match status" value="2"/>
</dbReference>
<accession>A0A8J2WRL3</accession>
<dbReference type="SUPFAM" id="SSF52058">
    <property type="entry name" value="L domain-like"/>
    <property type="match status" value="1"/>
</dbReference>
<evidence type="ECO:0000313" key="4">
    <source>
        <dbReference type="Proteomes" id="UP000789595"/>
    </source>
</evidence>
<evidence type="ECO:0000256" key="2">
    <source>
        <dbReference type="ARBA" id="ARBA00022737"/>
    </source>
</evidence>
<organism evidence="3 4">
    <name type="scientific">Pelagomonas calceolata</name>
    <dbReference type="NCBI Taxonomy" id="35677"/>
    <lineage>
        <taxon>Eukaryota</taxon>
        <taxon>Sar</taxon>
        <taxon>Stramenopiles</taxon>
        <taxon>Ochrophyta</taxon>
        <taxon>Pelagophyceae</taxon>
        <taxon>Pelagomonadales</taxon>
        <taxon>Pelagomonadaceae</taxon>
        <taxon>Pelagomonas</taxon>
    </lineage>
</organism>
<gene>
    <name evidence="3" type="ORF">PECAL_1P23180</name>
</gene>
<dbReference type="EMBL" id="CAKKNE010000001">
    <property type="protein sequence ID" value="CAH0365857.1"/>
    <property type="molecule type" value="Genomic_DNA"/>
</dbReference>
<sequence length="730" mass="81095">MEIAPAPRRNPRRGEERVMLRCRRVYLGTALRRDVTVVFAPSCVTMEWRSDQSGLYIETRIGPSHMTSFDIYHGPARGAGGDGEAKPINLADDDEMAPDAIREFFAIGLRQKPRHLRSVEGFEPSDDAGPRKYVVVVLDGEALATFKREAVPAVVWGGHVGWPAAPVLGTAAAARPFLEGVPIADALAAAAAAEDAAALRRTPSRASRRGRAARSVVDVDKDRRVADAYKLLGEDWREEYNKIPDHCKAFRDRLQLVPKPLIMSVESPPIASEAFRAACTVGDLFSYFPLAIKIRIGSLVSKDLVKHIRGRPVDVTTLAKFYKRGGWSSEPRRFDAKEIRALARNQGWRVSGICLWQGATRLHRLPLANITNLDLAGYPHSELNGTWYYDEVHDHGLTLDGLSACPLLERLVLSRRYFVRDITPIGSLTNLVELNLFECIKVTNLSPLANCPKLETLDLGMCFELADAALQPLASITSLRTLRLNFCRTITRLPNLESLTSLELEHCDGIQDLAACGLPGQITTLSLCWRAWDDGEWGGPRRGVNLTDLAPLTRLEGLTSLDLSYVMHMGSLEPLALLPHLLKLNLDDISPGGYRDTRIIDLEPLGQIATLVKLDLRYMCKNAGPDALAFVRNLTALEELIIVGCGANAEGDRGYDWNFNHLSGHPTLRRLNIRNHELTDAKIAFLPSLPELRSLHMNLPATLTTLEGTLMRCPKLRKLNYDLYYFDTWA</sequence>
<dbReference type="PANTHER" id="PTHR46652:SF3">
    <property type="entry name" value="LEUCINE-RICH REPEAT-CONTAINING PROTEIN 9"/>
    <property type="match status" value="1"/>
</dbReference>
<evidence type="ECO:0000256" key="1">
    <source>
        <dbReference type="ARBA" id="ARBA00022614"/>
    </source>
</evidence>
<dbReference type="Proteomes" id="UP000789595">
    <property type="component" value="Unassembled WGS sequence"/>
</dbReference>
<dbReference type="InterPro" id="IPR050836">
    <property type="entry name" value="SDS22/Internalin_LRR"/>
</dbReference>
<reference evidence="3" key="1">
    <citation type="submission" date="2021-11" db="EMBL/GenBank/DDBJ databases">
        <authorList>
            <consortium name="Genoscope - CEA"/>
            <person name="William W."/>
        </authorList>
    </citation>
    <scope>NUCLEOTIDE SEQUENCE</scope>
</reference>
<dbReference type="InterPro" id="IPR032675">
    <property type="entry name" value="LRR_dom_sf"/>
</dbReference>
<dbReference type="AlphaFoldDB" id="A0A8J2WRL3"/>
<comment type="caution">
    <text evidence="3">The sequence shown here is derived from an EMBL/GenBank/DDBJ whole genome shotgun (WGS) entry which is preliminary data.</text>
</comment>
<proteinExistence type="predicted"/>
<keyword evidence="4" id="KW-1185">Reference proteome</keyword>
<dbReference type="OrthoDB" id="61560at2759"/>
<protein>
    <submittedName>
        <fullName evidence="3">Uncharacterized protein</fullName>
    </submittedName>
</protein>